<keyword evidence="4" id="KW-1185">Reference proteome</keyword>
<evidence type="ECO:0008006" key="5">
    <source>
        <dbReference type="Google" id="ProtNLM"/>
    </source>
</evidence>
<comment type="similarity">
    <text evidence="1">Belongs to the AB hydrolase superfamily.</text>
</comment>
<organism evidence="3 4">
    <name type="scientific">Hyaloperonospora brassicae</name>
    <name type="common">Brassica downy mildew</name>
    <name type="synonym">Peronospora brassicae</name>
    <dbReference type="NCBI Taxonomy" id="162125"/>
    <lineage>
        <taxon>Eukaryota</taxon>
        <taxon>Sar</taxon>
        <taxon>Stramenopiles</taxon>
        <taxon>Oomycota</taxon>
        <taxon>Peronosporomycetes</taxon>
        <taxon>Peronosporales</taxon>
        <taxon>Peronosporaceae</taxon>
        <taxon>Hyaloperonospora</taxon>
    </lineage>
</organism>
<protein>
    <recommendedName>
        <fullName evidence="5">AB hydrolase-1 domain-containing protein</fullName>
    </recommendedName>
</protein>
<evidence type="ECO:0000313" key="4">
    <source>
        <dbReference type="Proteomes" id="UP001162031"/>
    </source>
</evidence>
<accession>A0AAV0TVW1</accession>
<dbReference type="Gene3D" id="3.40.50.1820">
    <property type="entry name" value="alpha/beta hydrolase"/>
    <property type="match status" value="2"/>
</dbReference>
<keyword evidence="2" id="KW-0732">Signal</keyword>
<comment type="caution">
    <text evidence="3">The sequence shown here is derived from an EMBL/GenBank/DDBJ whole genome shotgun (WGS) entry which is preliminary data.</text>
</comment>
<proteinExistence type="inferred from homology"/>
<dbReference type="EMBL" id="CANTFL010000634">
    <property type="protein sequence ID" value="CAI5725951.1"/>
    <property type="molecule type" value="Genomic_DNA"/>
</dbReference>
<reference evidence="3" key="1">
    <citation type="submission" date="2022-12" db="EMBL/GenBank/DDBJ databases">
        <authorList>
            <person name="Webb A."/>
        </authorList>
    </citation>
    <scope>NUCLEOTIDE SEQUENCE</scope>
    <source>
        <strain evidence="3">Hp1</strain>
    </source>
</reference>
<feature type="chain" id="PRO_5043785057" description="AB hydrolase-1 domain-containing protein" evidence="2">
    <location>
        <begin position="21"/>
        <end position="580"/>
    </location>
</feature>
<dbReference type="AlphaFoldDB" id="A0AAV0TVW1"/>
<feature type="signal peptide" evidence="2">
    <location>
        <begin position="1"/>
        <end position="20"/>
    </location>
</feature>
<sequence length="580" mass="61559">MHLRLVLSIAAAGVIGRASAASNTTAGHTLAQWDPCQGFTFDAAGESDVPSFNAECMVFAAPLCYPGVCEAPANVNPNIEIFVKRVAATAGDAKNAPNLLLVPGGPGVSSETLESALDLLSAKLGGAVNVYLMEHRGTGRSTRLDCVASQSTTTGSPSGLQVEPSEVPACAQVLQETYGSLASFSTTSGAMDLATFISEYTNGAPTFVFGRSYGTAVIQRLMQLNPPTVTGYVLDSVMATAVAPDKKFYHSSRDTMFGEVGEQFMNLCAQDSNCAAQFKDKSLSATLHDLLAKFDSDASSTCAALVAEYTKKSPSAGLRDQLGSILNNQNLRSLIAPLVYRFNRCDPSDVPALTQFLQINTEEESRTDVNDALASKLLTNVIFFSEMWETPIPSLAELQTRFTTAGISNQAVYESLSWFCAYSKEQSAQCEEFGVGSYNANGIIYPHDQYWDKLATVPSTASVLLLAGGLDPLTPAKYTKSLFEALDTPNKELIVFDYSSHSVIASTPIGDGETTCGFNLLISYVAGNGNLNSLDKSCMAQVAGFDMALPPDTVSYLFGTNDAYGSAQAPTGQTEQITPA</sequence>
<evidence type="ECO:0000313" key="3">
    <source>
        <dbReference type="EMBL" id="CAI5725951.1"/>
    </source>
</evidence>
<dbReference type="PANTHER" id="PTHR43039">
    <property type="entry name" value="ESTERASE-RELATED"/>
    <property type="match status" value="1"/>
</dbReference>
<dbReference type="InterPro" id="IPR029058">
    <property type="entry name" value="AB_hydrolase_fold"/>
</dbReference>
<evidence type="ECO:0000256" key="1">
    <source>
        <dbReference type="ARBA" id="ARBA00008645"/>
    </source>
</evidence>
<name>A0AAV0TVW1_HYABA</name>
<dbReference type="SUPFAM" id="SSF53474">
    <property type="entry name" value="alpha/beta-Hydrolases"/>
    <property type="match status" value="1"/>
</dbReference>
<dbReference type="Proteomes" id="UP001162031">
    <property type="component" value="Unassembled WGS sequence"/>
</dbReference>
<evidence type="ECO:0000256" key="2">
    <source>
        <dbReference type="SAM" id="SignalP"/>
    </source>
</evidence>
<gene>
    <name evidence="3" type="ORF">HBR001_LOCUS3724</name>
</gene>